<name>A0ACC2CRY1_DIPCM</name>
<sequence>MAASFCTRVLLLLMYIIGGCFHVSFAQEMQNITLLSKLTPMQNVTWVSPSTNFAMGFLQVGNNAYLLSIWFNNISARTIAWSANRDSLVSNAATLEFTSGGNLVLNNSQSRVWASNTIGLNVIKAEMRDTGNFVLLNQSSQPVWESFNNPTDTLLPNQELKQGLSLISQQSSTNYSSGNFEFTLLSGGRLKLFNRQVFPDASQFYWPGLYDVSSASPLTLWIMGVTGDYGLYNGTGGSALLSGIAADYGSQPPRRLTLDLDGNLRIYSWDFSSESWLQQWKAMTFDCSIDGLCGPYGICYSDFIRIHCGCPPGWHPVDAHVASQGCAIDKPYGCDTTNGSKFAILENTDFPRKYDTASSPYLNIPQLACTQLCSSDCACVGVAYYTDGSGKCYLKVGGLIDGWSKPDLGIRFCVKVASSQVLPPSSPTSASPLTEGFTPSPQPLSPPNPPYTTGQFTCEDRSSRKKGLVISGVASSTVSASVVFILMCVVLYIKRQPRQGGASNSKPPGALSCFNYKEMQTATRNFSETLGSGGFGSVYKGVIPDFGPVAVKKLDKLHQGEKEFKAEVETIGSIHHMNLVRLYGFCSEGSQRLLVYEYLSNGSLDRFLFENHSPEEKPLEWSVRFNIGLGTARAIAYLHEECRECIIHCDIKPQNILLDDQFTPRVSDFGLAKLLQKDQTRTFTTVRGTRGYVAPEWFSNQAITVKADVYSYGMVLLELLAGRKNFDLKSTRLDFGEWAFQQMEEDKMHAAAAEVLQKSGAESQSRLQQVERVVKVALWCVQQDAFLRPTMGKVVQMLEGSVDVSNPPLPKSRSNSNSAQHSDADHQPSASHSLATSRGTHSANEDLAPISKSDNLDRT</sequence>
<proteinExistence type="predicted"/>
<comment type="caution">
    <text evidence="1">The sequence shown here is derived from an EMBL/GenBank/DDBJ whole genome shotgun (WGS) entry which is preliminary data.</text>
</comment>
<accession>A0ACC2CRY1</accession>
<reference evidence="2" key="1">
    <citation type="journal article" date="2024" name="Proc. Natl. Acad. Sci. U.S.A.">
        <title>Extraordinary preservation of gene collinearity over three hundred million years revealed in homosporous lycophytes.</title>
        <authorList>
            <person name="Li C."/>
            <person name="Wickell D."/>
            <person name="Kuo L.Y."/>
            <person name="Chen X."/>
            <person name="Nie B."/>
            <person name="Liao X."/>
            <person name="Peng D."/>
            <person name="Ji J."/>
            <person name="Jenkins J."/>
            <person name="Williams M."/>
            <person name="Shu S."/>
            <person name="Plott C."/>
            <person name="Barry K."/>
            <person name="Rajasekar S."/>
            <person name="Grimwood J."/>
            <person name="Han X."/>
            <person name="Sun S."/>
            <person name="Hou Z."/>
            <person name="He W."/>
            <person name="Dai G."/>
            <person name="Sun C."/>
            <person name="Schmutz J."/>
            <person name="Leebens-Mack J.H."/>
            <person name="Li F.W."/>
            <person name="Wang L."/>
        </authorList>
    </citation>
    <scope>NUCLEOTIDE SEQUENCE [LARGE SCALE GENOMIC DNA]</scope>
    <source>
        <strain evidence="2">cv. PW_Plant_1</strain>
    </source>
</reference>
<keyword evidence="2" id="KW-1185">Reference proteome</keyword>
<evidence type="ECO:0000313" key="1">
    <source>
        <dbReference type="EMBL" id="KAJ7544670.1"/>
    </source>
</evidence>
<organism evidence="1 2">
    <name type="scientific">Diphasiastrum complanatum</name>
    <name type="common">Issler's clubmoss</name>
    <name type="synonym">Lycopodium complanatum</name>
    <dbReference type="NCBI Taxonomy" id="34168"/>
    <lineage>
        <taxon>Eukaryota</taxon>
        <taxon>Viridiplantae</taxon>
        <taxon>Streptophyta</taxon>
        <taxon>Embryophyta</taxon>
        <taxon>Tracheophyta</taxon>
        <taxon>Lycopodiopsida</taxon>
        <taxon>Lycopodiales</taxon>
        <taxon>Lycopodiaceae</taxon>
        <taxon>Lycopodioideae</taxon>
        <taxon>Diphasiastrum</taxon>
    </lineage>
</organism>
<dbReference type="EMBL" id="CM055100">
    <property type="protein sequence ID" value="KAJ7544670.1"/>
    <property type="molecule type" value="Genomic_DNA"/>
</dbReference>
<gene>
    <name evidence="1" type="ORF">O6H91_09G088700</name>
</gene>
<evidence type="ECO:0000313" key="2">
    <source>
        <dbReference type="Proteomes" id="UP001162992"/>
    </source>
</evidence>
<dbReference type="Proteomes" id="UP001162992">
    <property type="component" value="Chromosome 9"/>
</dbReference>
<protein>
    <submittedName>
        <fullName evidence="1">Uncharacterized protein</fullName>
    </submittedName>
</protein>